<dbReference type="SMART" id="SM00311">
    <property type="entry name" value="PWI"/>
    <property type="match status" value="1"/>
</dbReference>
<evidence type="ECO:0000313" key="4">
    <source>
        <dbReference type="EMBL" id="KAK4419869.1"/>
    </source>
</evidence>
<feature type="compositionally biased region" description="Basic residues" evidence="2">
    <location>
        <begin position="351"/>
        <end position="365"/>
    </location>
</feature>
<feature type="compositionally biased region" description="Basic and acidic residues" evidence="2">
    <location>
        <begin position="808"/>
        <end position="818"/>
    </location>
</feature>
<name>A0AAE2CF53_9LAMI</name>
<organism evidence="4 5">
    <name type="scientific">Sesamum alatum</name>
    <dbReference type="NCBI Taxonomy" id="300844"/>
    <lineage>
        <taxon>Eukaryota</taxon>
        <taxon>Viridiplantae</taxon>
        <taxon>Streptophyta</taxon>
        <taxon>Embryophyta</taxon>
        <taxon>Tracheophyta</taxon>
        <taxon>Spermatophyta</taxon>
        <taxon>Magnoliopsida</taxon>
        <taxon>eudicotyledons</taxon>
        <taxon>Gunneridae</taxon>
        <taxon>Pentapetalae</taxon>
        <taxon>asterids</taxon>
        <taxon>lamiids</taxon>
        <taxon>Lamiales</taxon>
        <taxon>Pedaliaceae</taxon>
        <taxon>Sesamum</taxon>
    </lineage>
</organism>
<feature type="compositionally biased region" description="Basic residues" evidence="2">
    <location>
        <begin position="311"/>
        <end position="339"/>
    </location>
</feature>
<feature type="compositionally biased region" description="Basic residues" evidence="2">
    <location>
        <begin position="794"/>
        <end position="807"/>
    </location>
</feature>
<feature type="compositionally biased region" description="Basic and acidic residues" evidence="2">
    <location>
        <begin position="558"/>
        <end position="569"/>
    </location>
</feature>
<keyword evidence="5" id="KW-1185">Reference proteome</keyword>
<dbReference type="AlphaFoldDB" id="A0AAE2CF53"/>
<feature type="compositionally biased region" description="Low complexity" evidence="2">
    <location>
        <begin position="366"/>
        <end position="376"/>
    </location>
</feature>
<dbReference type="InterPro" id="IPR036483">
    <property type="entry name" value="PWI_dom_sf"/>
</dbReference>
<evidence type="ECO:0000259" key="3">
    <source>
        <dbReference type="PROSITE" id="PS51025"/>
    </source>
</evidence>
<comment type="caution">
    <text evidence="4">The sequence shown here is derived from an EMBL/GenBank/DDBJ whole genome shotgun (WGS) entry which is preliminary data.</text>
</comment>
<protein>
    <submittedName>
        <fullName evidence="4">Serine/arginine repetitive matrix protein 1</fullName>
    </submittedName>
</protein>
<feature type="compositionally biased region" description="Low complexity" evidence="2">
    <location>
        <begin position="246"/>
        <end position="258"/>
    </location>
</feature>
<feature type="compositionally biased region" description="Basic and acidic residues" evidence="2">
    <location>
        <begin position="483"/>
        <end position="492"/>
    </location>
</feature>
<feature type="compositionally biased region" description="Basic residues" evidence="2">
    <location>
        <begin position="426"/>
        <end position="446"/>
    </location>
</feature>
<dbReference type="GO" id="GO:0003723">
    <property type="term" value="F:RNA binding"/>
    <property type="evidence" value="ECO:0007669"/>
    <property type="project" value="TreeGrafter"/>
</dbReference>
<dbReference type="InterPro" id="IPR052225">
    <property type="entry name" value="Ser/Arg_repetitive_matrix"/>
</dbReference>
<feature type="domain" description="PWI" evidence="3">
    <location>
        <begin position="27"/>
        <end position="125"/>
    </location>
</feature>
<feature type="compositionally biased region" description="Low complexity" evidence="2">
    <location>
        <begin position="340"/>
        <end position="350"/>
    </location>
</feature>
<feature type="compositionally biased region" description="Low complexity" evidence="2">
    <location>
        <begin position="447"/>
        <end position="465"/>
    </location>
</feature>
<proteinExistence type="predicted"/>
<feature type="compositionally biased region" description="Low complexity" evidence="2">
    <location>
        <begin position="397"/>
        <end position="406"/>
    </location>
</feature>
<dbReference type="Gene3D" id="1.20.1390.10">
    <property type="entry name" value="PWI domain"/>
    <property type="match status" value="1"/>
</dbReference>
<dbReference type="SUPFAM" id="SSF101233">
    <property type="entry name" value="PWI domain"/>
    <property type="match status" value="1"/>
</dbReference>
<feature type="compositionally biased region" description="Basic and acidic residues" evidence="2">
    <location>
        <begin position="662"/>
        <end position="679"/>
    </location>
</feature>
<dbReference type="EMBL" id="JACGWO010000009">
    <property type="protein sequence ID" value="KAK4419869.1"/>
    <property type="molecule type" value="Genomic_DNA"/>
</dbReference>
<dbReference type="Pfam" id="PF01480">
    <property type="entry name" value="PWI"/>
    <property type="match status" value="1"/>
</dbReference>
<feature type="compositionally biased region" description="Basic and acidic residues" evidence="2">
    <location>
        <begin position="738"/>
        <end position="749"/>
    </location>
</feature>
<feature type="compositionally biased region" description="Basic and acidic residues" evidence="2">
    <location>
        <begin position="608"/>
        <end position="624"/>
    </location>
</feature>
<dbReference type="PANTHER" id="PTHR23148:SF0">
    <property type="entry name" value="SERINE_ARGININE REPETITIVE MATRIX PROTEIN 1"/>
    <property type="match status" value="1"/>
</dbReference>
<feature type="region of interest" description="Disordered" evidence="2">
    <location>
        <begin position="126"/>
        <end position="859"/>
    </location>
</feature>
<dbReference type="Proteomes" id="UP001293254">
    <property type="component" value="Unassembled WGS sequence"/>
</dbReference>
<dbReference type="InterPro" id="IPR002483">
    <property type="entry name" value="PWI_dom"/>
</dbReference>
<evidence type="ECO:0000256" key="1">
    <source>
        <dbReference type="ARBA" id="ARBA00022664"/>
    </source>
</evidence>
<feature type="compositionally biased region" description="Polar residues" evidence="2">
    <location>
        <begin position="680"/>
        <end position="690"/>
    </location>
</feature>
<feature type="compositionally biased region" description="Low complexity" evidence="2">
    <location>
        <begin position="228"/>
        <end position="238"/>
    </location>
</feature>
<dbReference type="GO" id="GO:0048024">
    <property type="term" value="P:regulation of mRNA splicing, via spliceosome"/>
    <property type="evidence" value="ECO:0007669"/>
    <property type="project" value="TreeGrafter"/>
</dbReference>
<reference evidence="4" key="1">
    <citation type="submission" date="2020-06" db="EMBL/GenBank/DDBJ databases">
        <authorList>
            <person name="Li T."/>
            <person name="Hu X."/>
            <person name="Zhang T."/>
            <person name="Song X."/>
            <person name="Zhang H."/>
            <person name="Dai N."/>
            <person name="Sheng W."/>
            <person name="Hou X."/>
            <person name="Wei L."/>
        </authorList>
    </citation>
    <scope>NUCLEOTIDE SEQUENCE</scope>
    <source>
        <strain evidence="4">3651</strain>
        <tissue evidence="4">Leaf</tissue>
    </source>
</reference>
<dbReference type="PROSITE" id="PS51025">
    <property type="entry name" value="PWI"/>
    <property type="match status" value="1"/>
</dbReference>
<feature type="compositionally biased region" description="Basic residues" evidence="2">
    <location>
        <begin position="377"/>
        <end position="396"/>
    </location>
</feature>
<feature type="compositionally biased region" description="Basic and acidic residues" evidence="2">
    <location>
        <begin position="828"/>
        <end position="844"/>
    </location>
</feature>
<accession>A0AAE2CF53</accession>
<sequence>MSGGFFRGTSADQDTRFSNKQAKLLKSQKFAPELENLVDMTKVKMDVMRPWIAKRVTELIGFEDEVLINFIYSLLEGKGVNGKQVQISLTGFMERNTGKFMKELWALLLSAQQNVSGVPQQFLDAKEEETKKKKAETDRIANEIHRKKEKEKQEIEQDKTKMDGDGAMSRDKHDELDLHVKNDAGGSGIQPAEEKERYKRNGRRRRSRGSQSPDSAYRSPSLRKKRSISPSKSNSRSYSDGRRRSSSASGTPSRSRSVSPERRRRSSPRRSVTPRRRHITRRSPSPWRRSLHSKRRSTSHARSRSPSPVRYRVRSPQHRRSRSPLRRRSRSPVRRRSRTPIRSPVWYRSRTPLRRRSPSPVRRRSLSPMPGRSPSPMRRRSPFVRRRSPSPLRRRSPSLLHQSPSPARRRYRRSPSTPHQRSISPVRRRSSMHGRKRSFTPVHRRSPSPQESSSPSHIRRSSLSPVRRGSPRRARSPVQSSGERARRHDKYSPARRASPSEGSESPSENHKETRLVEGRPIVSLRSPQRDMLDQYDLRGKERDFSPSMQKSPFVSDASRGRSYGEERRSTSPRGSSYQKRERMVPESPNPLPKAAGHKPHHDSSGTCADHDNNFSGRETGDHKYRSSRKISPVPVRHRDSTDSAGIHGLVDGTKSRKTQLQDSDRLPDRVDGKERHERQQLSTTSRTTGLSVKGSESYDDDGTRAKDKKIIRANEGKGAPKLSRKSEQNDRNGSLDSPSKETDKQTFKVKEKRKHKKSDRQEVESDDYSSYDSYEERKEAKRRRKEEKKLKKEERRRKREERRRRRDERRAEKLKLRSGDTGSSSSDLGRDHSEDESFRGRDSRASNTQEAESEQKKLEIELREKALESLRAKKGFGN</sequence>
<dbReference type="GO" id="GO:0005681">
    <property type="term" value="C:spliceosomal complex"/>
    <property type="evidence" value="ECO:0007669"/>
    <property type="project" value="TreeGrafter"/>
</dbReference>
<evidence type="ECO:0000256" key="2">
    <source>
        <dbReference type="SAM" id="MobiDB-lite"/>
    </source>
</evidence>
<keyword evidence="1" id="KW-0507">mRNA processing</keyword>
<feature type="compositionally biased region" description="Basic residues" evidence="2">
    <location>
        <begin position="262"/>
        <end position="281"/>
    </location>
</feature>
<feature type="compositionally biased region" description="Basic and acidic residues" evidence="2">
    <location>
        <begin position="527"/>
        <end position="544"/>
    </location>
</feature>
<feature type="compositionally biased region" description="Basic and acidic residues" evidence="2">
    <location>
        <begin position="507"/>
        <end position="517"/>
    </location>
</feature>
<feature type="compositionally biased region" description="Basic and acidic residues" evidence="2">
    <location>
        <begin position="701"/>
        <end position="715"/>
    </location>
</feature>
<evidence type="ECO:0000313" key="5">
    <source>
        <dbReference type="Proteomes" id="UP001293254"/>
    </source>
</evidence>
<feature type="compositionally biased region" description="Basic and acidic residues" evidence="2">
    <location>
        <begin position="126"/>
        <end position="182"/>
    </location>
</feature>
<dbReference type="PANTHER" id="PTHR23148">
    <property type="entry name" value="SERINE/ARGININE REGULATED NUCLEAR MATRIX PROTEIN"/>
    <property type="match status" value="1"/>
</dbReference>
<gene>
    <name evidence="4" type="ORF">Salat_2399800</name>
</gene>
<dbReference type="GO" id="GO:0006397">
    <property type="term" value="P:mRNA processing"/>
    <property type="evidence" value="ECO:0007669"/>
    <property type="project" value="UniProtKB-KW"/>
</dbReference>
<feature type="compositionally biased region" description="Basic residues" evidence="2">
    <location>
        <begin position="289"/>
        <end position="303"/>
    </location>
</feature>
<reference evidence="4" key="2">
    <citation type="journal article" date="2024" name="Plant">
        <title>Genomic evolution and insights into agronomic trait innovations of Sesamum species.</title>
        <authorList>
            <person name="Miao H."/>
            <person name="Wang L."/>
            <person name="Qu L."/>
            <person name="Liu H."/>
            <person name="Sun Y."/>
            <person name="Le M."/>
            <person name="Wang Q."/>
            <person name="Wei S."/>
            <person name="Zheng Y."/>
            <person name="Lin W."/>
            <person name="Duan Y."/>
            <person name="Cao H."/>
            <person name="Xiong S."/>
            <person name="Wang X."/>
            <person name="Wei L."/>
            <person name="Li C."/>
            <person name="Ma Q."/>
            <person name="Ju M."/>
            <person name="Zhao R."/>
            <person name="Li G."/>
            <person name="Mu C."/>
            <person name="Tian Q."/>
            <person name="Mei H."/>
            <person name="Zhang T."/>
            <person name="Gao T."/>
            <person name="Zhang H."/>
        </authorList>
    </citation>
    <scope>NUCLEOTIDE SEQUENCE</scope>
    <source>
        <strain evidence="4">3651</strain>
    </source>
</reference>